<dbReference type="SUPFAM" id="SSF54862">
    <property type="entry name" value="4Fe-4S ferredoxins"/>
    <property type="match status" value="1"/>
</dbReference>
<feature type="domain" description="4Fe-4S ferredoxin-type" evidence="1">
    <location>
        <begin position="27"/>
        <end position="56"/>
    </location>
</feature>
<dbReference type="InterPro" id="IPR051394">
    <property type="entry name" value="Glutamate_Synthase"/>
</dbReference>
<proteinExistence type="predicted"/>
<feature type="non-terminal residue" evidence="2">
    <location>
        <position position="241"/>
    </location>
</feature>
<reference evidence="2" key="1">
    <citation type="journal article" date="2014" name="Front. Microbiol.">
        <title>High frequency of phylogenetically diverse reductive dehalogenase-homologous genes in deep subseafloor sedimentary metagenomes.</title>
        <authorList>
            <person name="Kawai M."/>
            <person name="Futagami T."/>
            <person name="Toyoda A."/>
            <person name="Takaki Y."/>
            <person name="Nishi S."/>
            <person name="Hori S."/>
            <person name="Arai W."/>
            <person name="Tsubouchi T."/>
            <person name="Morono Y."/>
            <person name="Uchiyama I."/>
            <person name="Ito T."/>
            <person name="Fujiyama A."/>
            <person name="Inagaki F."/>
            <person name="Takami H."/>
        </authorList>
    </citation>
    <scope>NUCLEOTIDE SEQUENCE</scope>
    <source>
        <strain evidence="2">Expedition CK06-06</strain>
    </source>
</reference>
<protein>
    <recommendedName>
        <fullName evidence="1">4Fe-4S ferredoxin-type domain-containing protein</fullName>
    </recommendedName>
</protein>
<dbReference type="GO" id="GO:0051536">
    <property type="term" value="F:iron-sulfur cluster binding"/>
    <property type="evidence" value="ECO:0007669"/>
    <property type="project" value="InterPro"/>
</dbReference>
<sequence length="241" mass="26308">MCRDVRGIEAITLVDYDEQRIPQPSNGESLLDAGCKLCCACVEVCPTGALMDREAKWEPGLEPETITNPCSYACPAGIDVPLYVSLIGEGKFAESLAVIREKVPFPKVLGRVCIHPCETACRRSKLNAPISIKSLKQFVADRDTSEWKQFSKMLPPTGKKVAIVGSGPAGLTSAYYLAKLGHSVTVFEQFPEPGGMMRVGIPRYRLPGDVLDAEIAEIERVGVDIKMNTKIESTDLLYEQG</sequence>
<evidence type="ECO:0000313" key="2">
    <source>
        <dbReference type="EMBL" id="GAI38964.1"/>
    </source>
</evidence>
<evidence type="ECO:0000259" key="1">
    <source>
        <dbReference type="PROSITE" id="PS51379"/>
    </source>
</evidence>
<dbReference type="SUPFAM" id="SSF51971">
    <property type="entry name" value="Nucleotide-binding domain"/>
    <property type="match status" value="1"/>
</dbReference>
<name>X1Q6U2_9ZZZZ</name>
<dbReference type="EMBL" id="BARV01030230">
    <property type="protein sequence ID" value="GAI38964.1"/>
    <property type="molecule type" value="Genomic_DNA"/>
</dbReference>
<dbReference type="InterPro" id="IPR017896">
    <property type="entry name" value="4Fe4S_Fe-S-bd"/>
</dbReference>
<dbReference type="PRINTS" id="PR00419">
    <property type="entry name" value="ADXRDTASE"/>
</dbReference>
<dbReference type="PROSITE" id="PS51379">
    <property type="entry name" value="4FE4S_FER_2"/>
    <property type="match status" value="1"/>
</dbReference>
<dbReference type="AlphaFoldDB" id="X1Q6U2"/>
<accession>X1Q6U2</accession>
<dbReference type="Pfam" id="PF14691">
    <property type="entry name" value="Fer4_20"/>
    <property type="match status" value="1"/>
</dbReference>
<dbReference type="InterPro" id="IPR009051">
    <property type="entry name" value="Helical_ferredxn"/>
</dbReference>
<dbReference type="InterPro" id="IPR036188">
    <property type="entry name" value="FAD/NAD-bd_sf"/>
</dbReference>
<dbReference type="Pfam" id="PF13450">
    <property type="entry name" value="NAD_binding_8"/>
    <property type="match status" value="1"/>
</dbReference>
<dbReference type="Gene3D" id="3.50.50.60">
    <property type="entry name" value="FAD/NAD(P)-binding domain"/>
    <property type="match status" value="1"/>
</dbReference>
<organism evidence="2">
    <name type="scientific">marine sediment metagenome</name>
    <dbReference type="NCBI Taxonomy" id="412755"/>
    <lineage>
        <taxon>unclassified sequences</taxon>
        <taxon>metagenomes</taxon>
        <taxon>ecological metagenomes</taxon>
    </lineage>
</organism>
<gene>
    <name evidence="2" type="ORF">S06H3_48047</name>
</gene>
<dbReference type="PANTHER" id="PTHR43100:SF1">
    <property type="entry name" value="GLUTAMATE SYNTHASE [NADPH] SMALL CHAIN"/>
    <property type="match status" value="1"/>
</dbReference>
<comment type="caution">
    <text evidence="2">The sequence shown here is derived from an EMBL/GenBank/DDBJ whole genome shotgun (WGS) entry which is preliminary data.</text>
</comment>
<dbReference type="Gene3D" id="1.10.1060.10">
    <property type="entry name" value="Alpha-helical ferredoxin"/>
    <property type="match status" value="1"/>
</dbReference>
<dbReference type="InterPro" id="IPR028261">
    <property type="entry name" value="DPD_II"/>
</dbReference>
<dbReference type="PANTHER" id="PTHR43100">
    <property type="entry name" value="GLUTAMATE SYNTHASE [NADPH] SMALL CHAIN"/>
    <property type="match status" value="1"/>
</dbReference>